<reference evidence="2 3" key="1">
    <citation type="submission" date="2019-04" db="EMBL/GenBank/DDBJ databases">
        <title>Friends and foes A comparative genomics study of 23 Aspergillus species from section Flavi.</title>
        <authorList>
            <consortium name="DOE Joint Genome Institute"/>
            <person name="Kjaerbolling I."/>
            <person name="Vesth T."/>
            <person name="Frisvad J.C."/>
            <person name="Nybo J.L."/>
            <person name="Theobald S."/>
            <person name="Kildgaard S."/>
            <person name="Isbrandt T."/>
            <person name="Kuo A."/>
            <person name="Sato A."/>
            <person name="Lyhne E.K."/>
            <person name="Kogle M.E."/>
            <person name="Wiebenga A."/>
            <person name="Kun R.S."/>
            <person name="Lubbers R.J."/>
            <person name="Makela M.R."/>
            <person name="Barry K."/>
            <person name="Chovatia M."/>
            <person name="Clum A."/>
            <person name="Daum C."/>
            <person name="Haridas S."/>
            <person name="He G."/>
            <person name="LaButti K."/>
            <person name="Lipzen A."/>
            <person name="Mondo S."/>
            <person name="Riley R."/>
            <person name="Salamov A."/>
            <person name="Simmons B.A."/>
            <person name="Magnuson J.K."/>
            <person name="Henrissat B."/>
            <person name="Mortensen U.H."/>
            <person name="Larsen T.O."/>
            <person name="Devries R.P."/>
            <person name="Grigoriev I.V."/>
            <person name="Machida M."/>
            <person name="Baker S.E."/>
            <person name="Andersen M.R."/>
        </authorList>
    </citation>
    <scope>NUCLEOTIDE SEQUENCE [LARGE SCALE GENOMIC DNA]</scope>
    <source>
        <strain evidence="2 3">IBT 18842</strain>
    </source>
</reference>
<organism evidence="2 3">
    <name type="scientific">Aspergillus avenaceus</name>
    <dbReference type="NCBI Taxonomy" id="36643"/>
    <lineage>
        <taxon>Eukaryota</taxon>
        <taxon>Fungi</taxon>
        <taxon>Dikarya</taxon>
        <taxon>Ascomycota</taxon>
        <taxon>Pezizomycotina</taxon>
        <taxon>Eurotiomycetes</taxon>
        <taxon>Eurotiomycetidae</taxon>
        <taxon>Eurotiales</taxon>
        <taxon>Aspergillaceae</taxon>
        <taxon>Aspergillus</taxon>
        <taxon>Aspergillus subgen. Circumdati</taxon>
    </lineage>
</organism>
<feature type="region of interest" description="Disordered" evidence="1">
    <location>
        <begin position="1"/>
        <end position="84"/>
    </location>
</feature>
<feature type="compositionally biased region" description="Low complexity" evidence="1">
    <location>
        <begin position="47"/>
        <end position="59"/>
    </location>
</feature>
<protein>
    <submittedName>
        <fullName evidence="2">Uncharacterized protein</fullName>
    </submittedName>
</protein>
<dbReference type="EMBL" id="ML742187">
    <property type="protein sequence ID" value="KAE8147858.1"/>
    <property type="molecule type" value="Genomic_DNA"/>
</dbReference>
<evidence type="ECO:0000313" key="3">
    <source>
        <dbReference type="Proteomes" id="UP000325780"/>
    </source>
</evidence>
<name>A0A5N6TNC6_ASPAV</name>
<sequence>MPFNPAESPPLEPKKVFDDIKDDEELKMLDDEYDSGDEQEQNKPFGAPNRAAARRVNAPSPQDRLHHGATGSNARSENRRGKRL</sequence>
<dbReference type="Proteomes" id="UP000325780">
    <property type="component" value="Unassembled WGS sequence"/>
</dbReference>
<dbReference type="AlphaFoldDB" id="A0A5N6TNC6"/>
<evidence type="ECO:0000256" key="1">
    <source>
        <dbReference type="SAM" id="MobiDB-lite"/>
    </source>
</evidence>
<keyword evidence="3" id="KW-1185">Reference proteome</keyword>
<gene>
    <name evidence="2" type="ORF">BDV25DRAFT_142336</name>
</gene>
<evidence type="ECO:0000313" key="2">
    <source>
        <dbReference type="EMBL" id="KAE8147858.1"/>
    </source>
</evidence>
<accession>A0A5N6TNC6</accession>
<feature type="compositionally biased region" description="Basic and acidic residues" evidence="1">
    <location>
        <begin position="12"/>
        <end position="30"/>
    </location>
</feature>
<proteinExistence type="predicted"/>